<evidence type="ECO:0000313" key="4">
    <source>
        <dbReference type="Proteomes" id="UP000017127"/>
    </source>
</evidence>
<organism evidence="3 4">
    <name type="scientific">Lyngbya aestuarii BL J</name>
    <dbReference type="NCBI Taxonomy" id="1348334"/>
    <lineage>
        <taxon>Bacteria</taxon>
        <taxon>Bacillati</taxon>
        <taxon>Cyanobacteriota</taxon>
        <taxon>Cyanophyceae</taxon>
        <taxon>Oscillatoriophycideae</taxon>
        <taxon>Oscillatoriales</taxon>
        <taxon>Microcoleaceae</taxon>
        <taxon>Lyngbya</taxon>
    </lineage>
</organism>
<dbReference type="InterPro" id="IPR012338">
    <property type="entry name" value="Beta-lactam/transpept-like"/>
</dbReference>
<dbReference type="InterPro" id="IPR050491">
    <property type="entry name" value="AmpC-like"/>
</dbReference>
<proteinExistence type="predicted"/>
<dbReference type="PANTHER" id="PTHR46825">
    <property type="entry name" value="D-ALANYL-D-ALANINE-CARBOXYPEPTIDASE/ENDOPEPTIDASE AMPH"/>
    <property type="match status" value="1"/>
</dbReference>
<dbReference type="Gene3D" id="3.40.710.10">
    <property type="entry name" value="DD-peptidase/beta-lactamase superfamily"/>
    <property type="match status" value="1"/>
</dbReference>
<keyword evidence="4" id="KW-1185">Reference proteome</keyword>
<evidence type="ECO:0000256" key="1">
    <source>
        <dbReference type="SAM" id="SignalP"/>
    </source>
</evidence>
<dbReference type="Proteomes" id="UP000017127">
    <property type="component" value="Unassembled WGS sequence"/>
</dbReference>
<accession>U7QJY1</accession>
<protein>
    <submittedName>
        <fullName evidence="3">Beta-lactamase family protein</fullName>
    </submittedName>
</protein>
<dbReference type="Pfam" id="PF00144">
    <property type="entry name" value="Beta-lactamase"/>
    <property type="match status" value="1"/>
</dbReference>
<sequence length="424" mass="47049">MKLIYTTVASASLIASLGLSATAHAASFDESLINNQFLLDVLNRNSLENTVSDATAEQLQITLDQVRDDIPGAFLGIINPERTWVGVSGVSNLQTETPLTLEDRFEIGSITKTFVATIILQLVEEGKIGLDDPITDRLSVEVLANIPNFEKITIRQLLNHTSGIADYTLPLFFQAQTNPGVFLQDWQPEELLTFITNQNPYFAPGESWEYSNTNVILLGLIIEAVTESNMAAEIRSRILEPLELNDTFFAEEEEIPGGYVNAYWDFDGDGNFNDVSGANLSWAWAAGAMVSNPIDLARFISGLLSGQLLAENSLEQMLTFEQPINSDNYDAYGMGIGALESPLRQWYGHRGLTLAHRSNLFYSPTDNIIYIELINSRDLDNISNPLFAIWRAEQQPPTPIPEPGNIWGLLLISIGGFRLIKKFR</sequence>
<reference evidence="3 4" key="1">
    <citation type="journal article" date="2013" name="Front. Microbiol.">
        <title>Comparative genomic analyses of the cyanobacterium, Lyngbya aestuarii BL J, a powerful hydrogen producer.</title>
        <authorList>
            <person name="Kothari A."/>
            <person name="Vaughn M."/>
            <person name="Garcia-Pichel F."/>
        </authorList>
    </citation>
    <scope>NUCLEOTIDE SEQUENCE [LARGE SCALE GENOMIC DNA]</scope>
    <source>
        <strain evidence="3 4">BL J</strain>
    </source>
</reference>
<dbReference type="RefSeq" id="WP_023067023.1">
    <property type="nucleotide sequence ID" value="NZ_AUZM01000031.1"/>
</dbReference>
<gene>
    <name evidence="3" type="ORF">M595_3299</name>
</gene>
<dbReference type="EMBL" id="AUZM01000031">
    <property type="protein sequence ID" value="ERT06736.1"/>
    <property type="molecule type" value="Genomic_DNA"/>
</dbReference>
<dbReference type="InterPro" id="IPR001466">
    <property type="entry name" value="Beta-lactam-related"/>
</dbReference>
<dbReference type="OrthoDB" id="446699at2"/>
<dbReference type="SUPFAM" id="SSF56601">
    <property type="entry name" value="beta-lactamase/transpeptidase-like"/>
    <property type="match status" value="1"/>
</dbReference>
<evidence type="ECO:0000259" key="2">
    <source>
        <dbReference type="Pfam" id="PF00144"/>
    </source>
</evidence>
<dbReference type="PATRIC" id="fig|1348334.3.peg.3192"/>
<feature type="chain" id="PRO_5004688289" evidence="1">
    <location>
        <begin position="26"/>
        <end position="424"/>
    </location>
</feature>
<dbReference type="PANTHER" id="PTHR46825:SF7">
    <property type="entry name" value="D-ALANYL-D-ALANINE CARBOXYPEPTIDASE"/>
    <property type="match status" value="1"/>
</dbReference>
<comment type="caution">
    <text evidence="3">The sequence shown here is derived from an EMBL/GenBank/DDBJ whole genome shotgun (WGS) entry which is preliminary data.</text>
</comment>
<evidence type="ECO:0000313" key="3">
    <source>
        <dbReference type="EMBL" id="ERT06736.1"/>
    </source>
</evidence>
<keyword evidence="1" id="KW-0732">Signal</keyword>
<name>U7QJY1_9CYAN</name>
<feature type="domain" description="Beta-lactamase-related" evidence="2">
    <location>
        <begin position="67"/>
        <end position="378"/>
    </location>
</feature>
<dbReference type="AlphaFoldDB" id="U7QJY1"/>
<feature type="signal peptide" evidence="1">
    <location>
        <begin position="1"/>
        <end position="25"/>
    </location>
</feature>